<evidence type="ECO:0000313" key="1">
    <source>
        <dbReference type="EMBL" id="RUM01714.1"/>
    </source>
</evidence>
<gene>
    <name evidence="1" type="ORF">EEQ99_15320</name>
</gene>
<organism evidence="1 2">
    <name type="scientific">Rhizobium anhuiense</name>
    <dbReference type="NCBI Taxonomy" id="1184720"/>
    <lineage>
        <taxon>Bacteria</taxon>
        <taxon>Pseudomonadati</taxon>
        <taxon>Pseudomonadota</taxon>
        <taxon>Alphaproteobacteria</taxon>
        <taxon>Hyphomicrobiales</taxon>
        <taxon>Rhizobiaceae</taxon>
        <taxon>Rhizobium/Agrobacterium group</taxon>
        <taxon>Rhizobium</taxon>
    </lineage>
</organism>
<sequence>MTWHRHSRFLASAPSPKQDVARLRPRIFDRWVEAKRRRQPWFNAVGNLGVAAPEPSVVDLPYFHGRGGGSYRFGYAWVNQPG</sequence>
<comment type="caution">
    <text evidence="1">The sequence shown here is derived from an EMBL/GenBank/DDBJ whole genome shotgun (WGS) entry which is preliminary data.</text>
</comment>
<evidence type="ECO:0000313" key="2">
    <source>
        <dbReference type="Proteomes" id="UP000273611"/>
    </source>
</evidence>
<name>A0A3S0SPQ2_9HYPH</name>
<protein>
    <submittedName>
        <fullName evidence="1">Uncharacterized protein</fullName>
    </submittedName>
</protein>
<proteinExistence type="predicted"/>
<dbReference type="RefSeq" id="WP_097631110.1">
    <property type="nucleotide sequence ID" value="NZ_BMFI01000005.1"/>
</dbReference>
<accession>A0A3S0SPQ2</accession>
<dbReference type="Proteomes" id="UP000273611">
    <property type="component" value="Unassembled WGS sequence"/>
</dbReference>
<reference evidence="1 2" key="1">
    <citation type="journal article" date="2015" name="Int. J. Syst. Evol. Microbiol.">
        <title>Rhizobium anhuiense sp. nov., isolated from effective nodules of Vicia faba and Pisum sativum.</title>
        <authorList>
            <person name="Zhang Y.J."/>
            <person name="Zheng W.T."/>
            <person name="Everall I."/>
            <person name="Young J.P."/>
            <person name="Zhang X.X."/>
            <person name="Tian C.F."/>
            <person name="Sui X.H."/>
            <person name="Wang E.T."/>
            <person name="Chen W.X."/>
        </authorList>
    </citation>
    <scope>NUCLEOTIDE SEQUENCE [LARGE SCALE GENOMIC DNA]</scope>
    <source>
        <strain evidence="1 2">CCBAU 23252</strain>
    </source>
</reference>
<dbReference type="AlphaFoldDB" id="A0A3S0SPQ2"/>
<dbReference type="EMBL" id="RIBW01000005">
    <property type="protein sequence ID" value="RUM01714.1"/>
    <property type="molecule type" value="Genomic_DNA"/>
</dbReference>